<dbReference type="Pfam" id="PF25601">
    <property type="entry name" value="AAA_lid_14"/>
    <property type="match status" value="1"/>
</dbReference>
<feature type="domain" description="Sigma-54 factor interaction" evidence="6">
    <location>
        <begin position="304"/>
        <end position="494"/>
    </location>
</feature>
<evidence type="ECO:0000313" key="8">
    <source>
        <dbReference type="Proteomes" id="UP001556040"/>
    </source>
</evidence>
<reference evidence="7 8" key="1">
    <citation type="journal article" date="1979" name="Int. J. Syst. Evol. Microbiol.">
        <title>Bacillus globisporus subsp. marinus subsp. nov.</title>
        <authorList>
            <person name="Liu H."/>
        </authorList>
    </citation>
    <scope>NUCLEOTIDE SEQUENCE [LARGE SCALE GENOMIC DNA]</scope>
    <source>
        <strain evidence="7 8">DSM 1297</strain>
    </source>
</reference>
<dbReference type="Gene3D" id="1.10.10.60">
    <property type="entry name" value="Homeodomain-like"/>
    <property type="match status" value="1"/>
</dbReference>
<evidence type="ECO:0000256" key="4">
    <source>
        <dbReference type="ARBA" id="ARBA00023125"/>
    </source>
</evidence>
<proteinExistence type="predicted"/>
<dbReference type="SUPFAM" id="SSF52540">
    <property type="entry name" value="P-loop containing nucleoside triphosphate hydrolases"/>
    <property type="match status" value="1"/>
</dbReference>
<dbReference type="Pfam" id="PF06506">
    <property type="entry name" value="PrpR_N"/>
    <property type="match status" value="1"/>
</dbReference>
<evidence type="ECO:0000256" key="1">
    <source>
        <dbReference type="ARBA" id="ARBA00022741"/>
    </source>
</evidence>
<dbReference type="PROSITE" id="PS50045">
    <property type="entry name" value="SIGMA54_INTERACT_4"/>
    <property type="match status" value="1"/>
</dbReference>
<evidence type="ECO:0000313" key="7">
    <source>
        <dbReference type="EMBL" id="MEW9501109.1"/>
    </source>
</evidence>
<dbReference type="InterPro" id="IPR002197">
    <property type="entry name" value="HTH_Fis"/>
</dbReference>
<dbReference type="Proteomes" id="UP001556040">
    <property type="component" value="Unassembled WGS sequence"/>
</dbReference>
<dbReference type="Pfam" id="PF00158">
    <property type="entry name" value="Sigma54_activat"/>
    <property type="match status" value="1"/>
</dbReference>
<keyword evidence="4" id="KW-0238">DNA-binding</keyword>
<dbReference type="Gene3D" id="1.10.8.60">
    <property type="match status" value="1"/>
</dbReference>
<comment type="caution">
    <text evidence="7">The sequence shown here is derived from an EMBL/GenBank/DDBJ whole genome shotgun (WGS) entry which is preliminary data.</text>
</comment>
<evidence type="ECO:0000256" key="5">
    <source>
        <dbReference type="ARBA" id="ARBA00023163"/>
    </source>
</evidence>
<dbReference type="InterPro" id="IPR027417">
    <property type="entry name" value="P-loop_NTPase"/>
</dbReference>
<dbReference type="InterPro" id="IPR002078">
    <property type="entry name" value="Sigma_54_int"/>
</dbReference>
<dbReference type="PRINTS" id="PR01590">
    <property type="entry name" value="HTHFIS"/>
</dbReference>
<keyword evidence="3" id="KW-0805">Transcription regulation</keyword>
<keyword evidence="2" id="KW-0067">ATP-binding</keyword>
<dbReference type="EMBL" id="JBFMIA010000002">
    <property type="protein sequence ID" value="MEW9501109.1"/>
    <property type="molecule type" value="Genomic_DNA"/>
</dbReference>
<evidence type="ECO:0000256" key="2">
    <source>
        <dbReference type="ARBA" id="ARBA00022840"/>
    </source>
</evidence>
<dbReference type="InterPro" id="IPR009057">
    <property type="entry name" value="Homeodomain-like_sf"/>
</dbReference>
<gene>
    <name evidence="7" type="ORF">AB1471_04730</name>
</gene>
<keyword evidence="1" id="KW-0547">Nucleotide-binding</keyword>
<dbReference type="InterPro" id="IPR058031">
    <property type="entry name" value="AAA_lid_NorR"/>
</dbReference>
<dbReference type="SUPFAM" id="SSF159800">
    <property type="entry name" value="PrpR receptor domain-like"/>
    <property type="match status" value="1"/>
</dbReference>
<name>A0ABV3Q2D9_9BACL</name>
<evidence type="ECO:0000259" key="6">
    <source>
        <dbReference type="PROSITE" id="PS50045"/>
    </source>
</evidence>
<accession>A0ABV3Q2D9</accession>
<dbReference type="Gene3D" id="3.40.50.300">
    <property type="entry name" value="P-loop containing nucleotide triphosphate hydrolases"/>
    <property type="match status" value="1"/>
</dbReference>
<evidence type="ECO:0000256" key="3">
    <source>
        <dbReference type="ARBA" id="ARBA00023015"/>
    </source>
</evidence>
<organism evidence="7 8">
    <name type="scientific">Jeotgalibacillus marinus</name>
    <dbReference type="NCBI Taxonomy" id="86667"/>
    <lineage>
        <taxon>Bacteria</taxon>
        <taxon>Bacillati</taxon>
        <taxon>Bacillota</taxon>
        <taxon>Bacilli</taxon>
        <taxon>Bacillales</taxon>
        <taxon>Caryophanaceae</taxon>
        <taxon>Jeotgalibacillus</taxon>
    </lineage>
</organism>
<keyword evidence="5" id="KW-0804">Transcription</keyword>
<protein>
    <submittedName>
        <fullName evidence="7">PrpR N-terminal domain-containing protein</fullName>
    </submittedName>
</protein>
<dbReference type="PANTHER" id="PTHR32071:SF117">
    <property type="entry name" value="PTS-DEPENDENT DIHYDROXYACETONE KINASE OPERON REGULATORY PROTEIN-RELATED"/>
    <property type="match status" value="1"/>
</dbReference>
<dbReference type="Pfam" id="PF02954">
    <property type="entry name" value="HTH_8"/>
    <property type="match status" value="1"/>
</dbReference>
<dbReference type="Gene3D" id="3.40.50.10660">
    <property type="entry name" value="PrpR receptor domain-like"/>
    <property type="match status" value="1"/>
</dbReference>
<dbReference type="Gene3D" id="3.40.50.2300">
    <property type="match status" value="1"/>
</dbReference>
<dbReference type="InterPro" id="IPR010524">
    <property type="entry name" value="Sig_transdc_resp-reg_PrpR_N"/>
</dbReference>
<sequence>MNKINLWFITPYQAIVPLIEEIKKEHAQFRVTIKVGNLENGVVFAREAEKKGADMIISRGGTATLIREAVNVPVIDVHISGYDLLRSITLAEHSSYKKALVGYSNITIGASSIIDLLDIEMDVFTIGHANEVKQLLGQLKNDGYTRILGDVVTVAAAKEFALDGLLIQSGRESILEAFEEAEHTFNSQFESQKLIHVMRDLLTQRDQDVVIVKQGGQILFEHWAKFQKRPISDHDLFSIIGQTIQEHRSLSRIMLNNKETLKVDTYLNTQFEEKVVTVFIQSFPSTSAESMNIQFEQVKYPPALVAKSSTMLHLNETIQHPSFAHKAIVLTGASGTGKKLIARYIHSYHQKSGWFMKIDHQHLLDNFSKGFPDNVSTVFVQINQELHPSHLSVLNDILHMAKTQSTQVIISTESQNIRIPDDEEWKKAYRLTIPTLKERVDDIHNLSVHFLAEFHQSLGTQPVKIHDNAIRALLKMDWPANVRDLKVYMRRLALSEKGYVIDTNTLAKNPFYPTETKGSIPTSIDKKETLKDIEKKIIEQVLKEEEFNQTKTAKRLGINRATLWRKLKE</sequence>
<keyword evidence="8" id="KW-1185">Reference proteome</keyword>
<dbReference type="SUPFAM" id="SSF46689">
    <property type="entry name" value="Homeodomain-like"/>
    <property type="match status" value="1"/>
</dbReference>
<dbReference type="RefSeq" id="WP_367778455.1">
    <property type="nucleotide sequence ID" value="NZ_JBFMIA010000002.1"/>
</dbReference>
<dbReference type="PANTHER" id="PTHR32071">
    <property type="entry name" value="TRANSCRIPTIONAL REGULATORY PROTEIN"/>
    <property type="match status" value="1"/>
</dbReference>